<dbReference type="InterPro" id="IPR027417">
    <property type="entry name" value="P-loop_NTPase"/>
</dbReference>
<dbReference type="AlphaFoldDB" id="A0A098SFK1"/>
<dbReference type="PANTHER" id="PTHR37512">
    <property type="entry name" value="TRIFUNCTIONAL NAD BIOSYNTHESIS/REGULATOR PROTEIN NADR"/>
    <property type="match status" value="1"/>
</dbReference>
<dbReference type="Proteomes" id="UP000029736">
    <property type="component" value="Unassembled WGS sequence"/>
</dbReference>
<organism evidence="2 3">
    <name type="scientific">Phaeodactylibacter xiamenensis</name>
    <dbReference type="NCBI Taxonomy" id="1524460"/>
    <lineage>
        <taxon>Bacteria</taxon>
        <taxon>Pseudomonadati</taxon>
        <taxon>Bacteroidota</taxon>
        <taxon>Saprospiria</taxon>
        <taxon>Saprospirales</taxon>
        <taxon>Haliscomenobacteraceae</taxon>
        <taxon>Phaeodactylibacter</taxon>
    </lineage>
</organism>
<protein>
    <submittedName>
        <fullName evidence="2">ATPase</fullName>
    </submittedName>
</protein>
<dbReference type="Gene3D" id="3.40.50.300">
    <property type="entry name" value="P-loop containing nucleotide triphosphate hydrolases"/>
    <property type="match status" value="1"/>
</dbReference>
<dbReference type="OrthoDB" id="9151999at2"/>
<gene>
    <name evidence="2" type="ORF">IX84_01490</name>
</gene>
<dbReference type="InterPro" id="IPR052735">
    <property type="entry name" value="NAD_biosynth-regulator"/>
</dbReference>
<dbReference type="Pfam" id="PF13521">
    <property type="entry name" value="AAA_28"/>
    <property type="match status" value="1"/>
</dbReference>
<accession>A0A098SFK1</accession>
<reference evidence="2 3" key="1">
    <citation type="journal article" date="2014" name="Int. J. Syst. Evol. Microbiol.">
        <title>Phaeodactylibacter xiamenensis gen. nov., sp. nov., a member of the family Saprospiraceae isolated from the marine alga Phaeodactylum tricornutum.</title>
        <authorList>
            <person name="Chen Z.Jr."/>
            <person name="Lei X."/>
            <person name="Lai Q."/>
            <person name="Li Y."/>
            <person name="Zhang B."/>
            <person name="Zhang J."/>
            <person name="Zhang H."/>
            <person name="Yang L."/>
            <person name="Zheng W."/>
            <person name="Tian Y."/>
            <person name="Yu Z."/>
            <person name="Xu H.Jr."/>
            <person name="Zheng T."/>
        </authorList>
    </citation>
    <scope>NUCLEOTIDE SEQUENCE [LARGE SCALE GENOMIC DNA]</scope>
    <source>
        <strain evidence="2 3">KD52</strain>
    </source>
</reference>
<dbReference type="InterPro" id="IPR038727">
    <property type="entry name" value="NadR/Ttd14_AAA_dom"/>
</dbReference>
<dbReference type="STRING" id="1524460.IX84_01490"/>
<evidence type="ECO:0000259" key="1">
    <source>
        <dbReference type="Pfam" id="PF13521"/>
    </source>
</evidence>
<evidence type="ECO:0000313" key="2">
    <source>
        <dbReference type="EMBL" id="KGE89727.1"/>
    </source>
</evidence>
<sequence length="170" mass="20228">MKRILFTGPESTGKSALATRLAEEWDTVWVPEYARTYLEQLGRPYNEADLLNIAKGQLQWEDQYAEKATDFLFIDTGMLVMKVWSEFKYNRCHPWILEQLQRRQYDLWVLCGIDIPWEPGPMRENPNEREALYGIYRQELQQLGVPFIELWGSREERVARMQELLTHTDI</sequence>
<comment type="caution">
    <text evidence="2">The sequence shown here is derived from an EMBL/GenBank/DDBJ whole genome shotgun (WGS) entry which is preliminary data.</text>
</comment>
<dbReference type="PANTHER" id="PTHR37512:SF1">
    <property type="entry name" value="NADR_TTD14 AAA DOMAIN-CONTAINING PROTEIN"/>
    <property type="match status" value="1"/>
</dbReference>
<proteinExistence type="predicted"/>
<dbReference type="RefSeq" id="WP_044215923.1">
    <property type="nucleotide sequence ID" value="NZ_JBKAGJ010000005.1"/>
</dbReference>
<keyword evidence="3" id="KW-1185">Reference proteome</keyword>
<dbReference type="SUPFAM" id="SSF52540">
    <property type="entry name" value="P-loop containing nucleoside triphosphate hydrolases"/>
    <property type="match status" value="1"/>
</dbReference>
<feature type="domain" description="NadR/Ttd14 AAA" evidence="1">
    <location>
        <begin position="3"/>
        <end position="157"/>
    </location>
</feature>
<name>A0A098SFK1_9BACT</name>
<evidence type="ECO:0000313" key="3">
    <source>
        <dbReference type="Proteomes" id="UP000029736"/>
    </source>
</evidence>
<dbReference type="EMBL" id="JPOS01000003">
    <property type="protein sequence ID" value="KGE89727.1"/>
    <property type="molecule type" value="Genomic_DNA"/>
</dbReference>